<dbReference type="SUPFAM" id="SSF53335">
    <property type="entry name" value="S-adenosyl-L-methionine-dependent methyltransferases"/>
    <property type="match status" value="1"/>
</dbReference>
<keyword evidence="2" id="KW-0808">Transferase</keyword>
<keyword evidence="3" id="KW-1185">Reference proteome</keyword>
<dbReference type="InterPro" id="IPR013216">
    <property type="entry name" value="Methyltransf_11"/>
</dbReference>
<name>A0ABU9B9G0_9BURK</name>
<dbReference type="GO" id="GO:0032259">
    <property type="term" value="P:methylation"/>
    <property type="evidence" value="ECO:0007669"/>
    <property type="project" value="UniProtKB-KW"/>
</dbReference>
<dbReference type="Proteomes" id="UP001368500">
    <property type="component" value="Unassembled WGS sequence"/>
</dbReference>
<keyword evidence="2" id="KW-0489">Methyltransferase</keyword>
<dbReference type="CDD" id="cd02440">
    <property type="entry name" value="AdoMet_MTases"/>
    <property type="match status" value="1"/>
</dbReference>
<dbReference type="Pfam" id="PF08241">
    <property type="entry name" value="Methyltransf_11"/>
    <property type="match status" value="1"/>
</dbReference>
<organism evidence="2 3">
    <name type="scientific">Pseudaquabacterium rugosum</name>
    <dbReference type="NCBI Taxonomy" id="2984194"/>
    <lineage>
        <taxon>Bacteria</taxon>
        <taxon>Pseudomonadati</taxon>
        <taxon>Pseudomonadota</taxon>
        <taxon>Betaproteobacteria</taxon>
        <taxon>Burkholderiales</taxon>
        <taxon>Sphaerotilaceae</taxon>
        <taxon>Pseudaquabacterium</taxon>
    </lineage>
</organism>
<dbReference type="RefSeq" id="WP_341373457.1">
    <property type="nucleotide sequence ID" value="NZ_JBBUTF010000005.1"/>
</dbReference>
<evidence type="ECO:0000259" key="1">
    <source>
        <dbReference type="Pfam" id="PF08241"/>
    </source>
</evidence>
<evidence type="ECO:0000313" key="2">
    <source>
        <dbReference type="EMBL" id="MEK8025680.1"/>
    </source>
</evidence>
<dbReference type="EMBL" id="JBBUTF010000005">
    <property type="protein sequence ID" value="MEK8025680.1"/>
    <property type="molecule type" value="Genomic_DNA"/>
</dbReference>
<protein>
    <submittedName>
        <fullName evidence="2">Class I SAM-dependent methyltransferase</fullName>
    </submittedName>
</protein>
<proteinExistence type="predicted"/>
<dbReference type="Gene3D" id="3.40.50.150">
    <property type="entry name" value="Vaccinia Virus protein VP39"/>
    <property type="match status" value="1"/>
</dbReference>
<accession>A0ABU9B9G0</accession>
<evidence type="ECO:0000313" key="3">
    <source>
        <dbReference type="Proteomes" id="UP001368500"/>
    </source>
</evidence>
<sequence length="200" mass="22904">MTTNKPTKHLDLGCGSVPRNPFKREKVYGIDINTTRNIDPPNIEITCANLFLDPIPFPNAEFHSVSAYDFIEHVPRVLARDSETIFPFVRLMSEIHRVLKPGGFLYALSPCYPSETSFIDPTHVNHITERSHLYFTGEKPLAAMYGFVGRFDVVTSDRVVYSDAVDPMVPKSLGSRFRHFRHKIKGKLHYCRWHLMKPTG</sequence>
<reference evidence="2 3" key="1">
    <citation type="submission" date="2024-04" db="EMBL/GenBank/DDBJ databases">
        <title>Novel species of the genus Ideonella isolated from streams.</title>
        <authorList>
            <person name="Lu H."/>
        </authorList>
    </citation>
    <scope>NUCLEOTIDE SEQUENCE [LARGE SCALE GENOMIC DNA]</scope>
    <source>
        <strain evidence="2 3">BYS139W</strain>
    </source>
</reference>
<dbReference type="GO" id="GO:0008168">
    <property type="term" value="F:methyltransferase activity"/>
    <property type="evidence" value="ECO:0007669"/>
    <property type="project" value="UniProtKB-KW"/>
</dbReference>
<gene>
    <name evidence="2" type="ORF">AACH11_06880</name>
</gene>
<dbReference type="InterPro" id="IPR029063">
    <property type="entry name" value="SAM-dependent_MTases_sf"/>
</dbReference>
<comment type="caution">
    <text evidence="2">The sequence shown here is derived from an EMBL/GenBank/DDBJ whole genome shotgun (WGS) entry which is preliminary data.</text>
</comment>
<feature type="domain" description="Methyltransferase type 11" evidence="1">
    <location>
        <begin position="10"/>
        <end position="106"/>
    </location>
</feature>